<feature type="signal peptide" evidence="1">
    <location>
        <begin position="1"/>
        <end position="26"/>
    </location>
</feature>
<dbReference type="EMBL" id="QLYX01000017">
    <property type="protein sequence ID" value="RAY11630.1"/>
    <property type="molecule type" value="Genomic_DNA"/>
</dbReference>
<dbReference type="InterPro" id="IPR006059">
    <property type="entry name" value="SBP"/>
</dbReference>
<feature type="chain" id="PRO_5016619323" evidence="1">
    <location>
        <begin position="27"/>
        <end position="435"/>
    </location>
</feature>
<evidence type="ECO:0000256" key="1">
    <source>
        <dbReference type="SAM" id="SignalP"/>
    </source>
</evidence>
<proteinExistence type="predicted"/>
<dbReference type="InterPro" id="IPR050490">
    <property type="entry name" value="Bact_solute-bd_prot1"/>
</dbReference>
<sequence>MRFNGRRRLTAAVATVLAGVLAAASACSGGDQDGSSGGKITLTVDTFGEFGYEALYKQYEAAHPNVKIRPRKVSSLDDLRPRLQQWMATGKGAGDVVALEEGILPTYMQQRDKFVNLFDHGGAALQKNFLDWKWRAGLSPDGKQLVGLGTDIGPLGLCYRKDLFKKAGLPTERDEVSKLWPTWDAFFETGKRFQSRMPDTRFLDGPHAIMRTILLQEAGKSPGHTFFDTKNALVFDSNPAVKTAWDTTLRFQTERLTANHKIFTPPWISGIQRDGFAAIPCPSWMLGGIQEFHGAAGNGKWDVAAVPGGTGYWGGSWLAVPKQTKHPKEAADLAKFLSSPEGQLAAYEAKNPFPSAPKYYNDPVIADKKSTYFGDAPIGKIFGTAAAQVKPVHLAPKNEDVREKVEDVMTGVGQGKVKPEEAWQKAIEAARQAAR</sequence>
<keyword evidence="1" id="KW-0732">Signal</keyword>
<reference evidence="2 3" key="1">
    <citation type="submission" date="2018-06" db="EMBL/GenBank/DDBJ databases">
        <title>Actinomadura craniellae sp. nov. isolated from marine sponge Craniella sp.</title>
        <authorList>
            <person name="Li L."/>
            <person name="Xu Q.H."/>
            <person name="Lin H.W."/>
            <person name="Lu Y.H."/>
        </authorList>
    </citation>
    <scope>NUCLEOTIDE SEQUENCE [LARGE SCALE GENOMIC DNA]</scope>
    <source>
        <strain evidence="2 3">LHW63021</strain>
    </source>
</reference>
<gene>
    <name evidence="2" type="ORF">DPM19_28805</name>
</gene>
<dbReference type="PROSITE" id="PS51257">
    <property type="entry name" value="PROKAR_LIPOPROTEIN"/>
    <property type="match status" value="1"/>
</dbReference>
<dbReference type="RefSeq" id="WP_111871209.1">
    <property type="nucleotide sequence ID" value="NZ_QLYX01000017.1"/>
</dbReference>
<dbReference type="Pfam" id="PF13416">
    <property type="entry name" value="SBP_bac_8"/>
    <property type="match status" value="1"/>
</dbReference>
<name>A0A365GXS8_9ACTN</name>
<dbReference type="SUPFAM" id="SSF53850">
    <property type="entry name" value="Periplasmic binding protein-like II"/>
    <property type="match status" value="1"/>
</dbReference>
<evidence type="ECO:0000313" key="3">
    <source>
        <dbReference type="Proteomes" id="UP000251891"/>
    </source>
</evidence>
<organism evidence="2 3">
    <name type="scientific">Actinomadura craniellae</name>
    <dbReference type="NCBI Taxonomy" id="2231787"/>
    <lineage>
        <taxon>Bacteria</taxon>
        <taxon>Bacillati</taxon>
        <taxon>Actinomycetota</taxon>
        <taxon>Actinomycetes</taxon>
        <taxon>Streptosporangiales</taxon>
        <taxon>Thermomonosporaceae</taxon>
        <taxon>Actinomadura</taxon>
    </lineage>
</organism>
<dbReference type="PANTHER" id="PTHR43649">
    <property type="entry name" value="ARABINOSE-BINDING PROTEIN-RELATED"/>
    <property type="match status" value="1"/>
</dbReference>
<dbReference type="Gene3D" id="3.40.190.10">
    <property type="entry name" value="Periplasmic binding protein-like II"/>
    <property type="match status" value="1"/>
</dbReference>
<protein>
    <submittedName>
        <fullName evidence="2">Carbohydrate ABC transporter substrate-binding protein</fullName>
    </submittedName>
</protein>
<keyword evidence="3" id="KW-1185">Reference proteome</keyword>
<dbReference type="Proteomes" id="UP000251891">
    <property type="component" value="Unassembled WGS sequence"/>
</dbReference>
<dbReference type="OrthoDB" id="3226017at2"/>
<dbReference type="PANTHER" id="PTHR43649:SF32">
    <property type="entry name" value="SUGAR BINDING SECRETED PROTEIN"/>
    <property type="match status" value="1"/>
</dbReference>
<comment type="caution">
    <text evidence="2">The sequence shown here is derived from an EMBL/GenBank/DDBJ whole genome shotgun (WGS) entry which is preliminary data.</text>
</comment>
<accession>A0A365GXS8</accession>
<dbReference type="AlphaFoldDB" id="A0A365GXS8"/>
<evidence type="ECO:0000313" key="2">
    <source>
        <dbReference type="EMBL" id="RAY11630.1"/>
    </source>
</evidence>